<organism evidence="1 2">
    <name type="scientific">Iningainema tapete BLCC-T55</name>
    <dbReference type="NCBI Taxonomy" id="2748662"/>
    <lineage>
        <taxon>Bacteria</taxon>
        <taxon>Bacillati</taxon>
        <taxon>Cyanobacteriota</taxon>
        <taxon>Cyanophyceae</taxon>
        <taxon>Nostocales</taxon>
        <taxon>Scytonemataceae</taxon>
        <taxon>Iningainema tapete</taxon>
    </lineage>
</organism>
<evidence type="ECO:0000313" key="2">
    <source>
        <dbReference type="Proteomes" id="UP000629098"/>
    </source>
</evidence>
<dbReference type="EMBL" id="JACXAE010000119">
    <property type="protein sequence ID" value="MBD2778053.1"/>
    <property type="molecule type" value="Genomic_DNA"/>
</dbReference>
<dbReference type="AlphaFoldDB" id="A0A8J7C0H8"/>
<dbReference type="Proteomes" id="UP000629098">
    <property type="component" value="Unassembled WGS sequence"/>
</dbReference>
<dbReference type="RefSeq" id="WP_190837294.1">
    <property type="nucleotide sequence ID" value="NZ_CAWPPI010000119.1"/>
</dbReference>
<reference evidence="1" key="1">
    <citation type="submission" date="2020-09" db="EMBL/GenBank/DDBJ databases">
        <title>Iningainema tapete sp. nov. (Scytonemataceae, Cyanobacteria) from greenhouses in central Florida (USA) produces two types of nodularin with biosynthetic potential for microcystin-LR and anabaenopeptins.</title>
        <authorList>
            <person name="Berthold D.E."/>
            <person name="Lefler F.W."/>
            <person name="Huang I.-S."/>
            <person name="Abdulla H."/>
            <person name="Zimba P.V."/>
            <person name="Laughinghouse H.D. IV."/>
        </authorList>
    </citation>
    <scope>NUCLEOTIDE SEQUENCE</scope>
    <source>
        <strain evidence="1">BLCCT55</strain>
    </source>
</reference>
<keyword evidence="2" id="KW-1185">Reference proteome</keyword>
<evidence type="ECO:0008006" key="3">
    <source>
        <dbReference type="Google" id="ProtNLM"/>
    </source>
</evidence>
<evidence type="ECO:0000313" key="1">
    <source>
        <dbReference type="EMBL" id="MBD2778053.1"/>
    </source>
</evidence>
<name>A0A8J7C0H8_9CYAN</name>
<protein>
    <recommendedName>
        <fullName evidence="3">DUF2281 domain-containing protein</fullName>
    </recommendedName>
</protein>
<proteinExistence type="predicted"/>
<comment type="caution">
    <text evidence="1">The sequence shown here is derived from an EMBL/GenBank/DDBJ whole genome shotgun (WGS) entry which is preliminary data.</text>
</comment>
<accession>A0A8J7C0H8</accession>
<sequence>MTVHNQTIAKIYLLPEPLIDEVNDFIDFLLWKHKDNITESLEMVDSDFSNYLTNLEDYENRLDRGEIKW</sequence>
<gene>
    <name evidence="1" type="ORF">ICL16_39930</name>
</gene>